<organism evidence="2 3">
    <name type="scientific">Phormidesmis priestleyi ULC007</name>
    <dbReference type="NCBI Taxonomy" id="1920490"/>
    <lineage>
        <taxon>Bacteria</taxon>
        <taxon>Bacillati</taxon>
        <taxon>Cyanobacteriota</taxon>
        <taxon>Cyanophyceae</taxon>
        <taxon>Leptolyngbyales</taxon>
        <taxon>Leptolyngbyaceae</taxon>
        <taxon>Phormidesmis</taxon>
    </lineage>
</organism>
<dbReference type="RefSeq" id="WP_073071696.1">
    <property type="nucleotide sequence ID" value="NZ_MPPI01000012.1"/>
</dbReference>
<name>A0A2T1DGU5_9CYAN</name>
<reference evidence="2 3" key="2">
    <citation type="submission" date="2018-03" db="EMBL/GenBank/DDBJ databases">
        <title>The ancient ancestry and fast evolution of plastids.</title>
        <authorList>
            <person name="Moore K.R."/>
            <person name="Magnabosco C."/>
            <person name="Momper L."/>
            <person name="Gold D.A."/>
            <person name="Bosak T."/>
            <person name="Fournier G.P."/>
        </authorList>
    </citation>
    <scope>NUCLEOTIDE SEQUENCE [LARGE SCALE GENOMIC DNA]</scope>
    <source>
        <strain evidence="2 3">ULC007</strain>
    </source>
</reference>
<dbReference type="PANTHER" id="PTHR34475:SF1">
    <property type="entry name" value="CYTOSKELETON PROTEIN RODZ"/>
    <property type="match status" value="1"/>
</dbReference>
<dbReference type="OrthoDB" id="528021at2"/>
<evidence type="ECO:0008006" key="4">
    <source>
        <dbReference type="Google" id="ProtNLM"/>
    </source>
</evidence>
<keyword evidence="3" id="KW-1185">Reference proteome</keyword>
<gene>
    <name evidence="2" type="ORF">C7B65_10390</name>
</gene>
<dbReference type="InterPro" id="IPR010982">
    <property type="entry name" value="Lambda_DNA-bd_dom_sf"/>
</dbReference>
<protein>
    <recommendedName>
        <fullName evidence="4">Helix-turn-helix domain-containing protein</fullName>
    </recommendedName>
</protein>
<proteinExistence type="predicted"/>
<evidence type="ECO:0000313" key="3">
    <source>
        <dbReference type="Proteomes" id="UP000238634"/>
    </source>
</evidence>
<comment type="caution">
    <text evidence="2">The sequence shown here is derived from an EMBL/GenBank/DDBJ whole genome shotgun (WGS) entry which is preliminary data.</text>
</comment>
<feature type="compositionally biased region" description="Polar residues" evidence="1">
    <location>
        <begin position="314"/>
        <end position="334"/>
    </location>
</feature>
<reference evidence="2 3" key="1">
    <citation type="submission" date="2018-02" db="EMBL/GenBank/DDBJ databases">
        <authorList>
            <person name="Cohen D.B."/>
            <person name="Kent A.D."/>
        </authorList>
    </citation>
    <scope>NUCLEOTIDE SEQUENCE [LARGE SCALE GENOMIC DNA]</scope>
    <source>
        <strain evidence="2 3">ULC007</strain>
    </source>
</reference>
<dbReference type="InterPro" id="IPR050400">
    <property type="entry name" value="Bact_Cytoskel_RodZ"/>
</dbReference>
<dbReference type="Proteomes" id="UP000238634">
    <property type="component" value="Unassembled WGS sequence"/>
</dbReference>
<dbReference type="AlphaFoldDB" id="A0A2T1DGU5"/>
<dbReference type="GO" id="GO:0003677">
    <property type="term" value="F:DNA binding"/>
    <property type="evidence" value="ECO:0007669"/>
    <property type="project" value="InterPro"/>
</dbReference>
<dbReference type="PANTHER" id="PTHR34475">
    <property type="match status" value="1"/>
</dbReference>
<accession>A0A2T1DGU5</accession>
<evidence type="ECO:0000256" key="1">
    <source>
        <dbReference type="SAM" id="MobiDB-lite"/>
    </source>
</evidence>
<sequence length="346" mass="37922">MLAQDTRFCFGLPGHKTTIEVSVENLRSVLGQIEAELYRSEVYRRAIDNSQQPSAEGTTSAQFLMKAIGREAIRLTLRHFVQREEIETQGIREPEEADLDEFPVAAFSRALGSHSSNVAFPRKSVIKPFQDRFQKLVPLNKPQISEIAKQPSSAIQKANKKASVADLAEQVAQERADHLQRLGEQIRQARLARSMSLSELHSKTLVPMHQIQALEAGHGAHLPEDIYLRGFIQRIGNALGMDSPSLLASLPKPDPEKAILPTWYHPPTKATGIRGLAVQPVHLYVGYAALMAGGLFWLSRQATPPANPGAIDPDSSQVNPSPKTQSQHSESSGAKVSIAPPETVGF</sequence>
<dbReference type="Pfam" id="PF13413">
    <property type="entry name" value="HTH_25"/>
    <property type="match status" value="1"/>
</dbReference>
<dbReference type="STRING" id="1920490.GCA_001895925_00152"/>
<dbReference type="Gene3D" id="1.10.260.40">
    <property type="entry name" value="lambda repressor-like DNA-binding domains"/>
    <property type="match status" value="1"/>
</dbReference>
<feature type="region of interest" description="Disordered" evidence="1">
    <location>
        <begin position="305"/>
        <end position="346"/>
    </location>
</feature>
<evidence type="ECO:0000313" key="2">
    <source>
        <dbReference type="EMBL" id="PSB19693.1"/>
    </source>
</evidence>
<dbReference type="EMBL" id="PVWG01000009">
    <property type="protein sequence ID" value="PSB19693.1"/>
    <property type="molecule type" value="Genomic_DNA"/>
</dbReference>